<dbReference type="Gene3D" id="1.20.1280.290">
    <property type="match status" value="1"/>
</dbReference>
<proteinExistence type="predicted"/>
<evidence type="ECO:0000256" key="1">
    <source>
        <dbReference type="SAM" id="Phobius"/>
    </source>
</evidence>
<reference evidence="2" key="1">
    <citation type="journal article" date="2020" name="Nature">
        <title>Giant virus diversity and host interactions through global metagenomics.</title>
        <authorList>
            <person name="Schulz F."/>
            <person name="Roux S."/>
            <person name="Paez-Espino D."/>
            <person name="Jungbluth S."/>
            <person name="Walsh D.A."/>
            <person name="Denef V.J."/>
            <person name="McMahon K.D."/>
            <person name="Konstantinidis K.T."/>
            <person name="Eloe-Fadrosh E.A."/>
            <person name="Kyrpides N.C."/>
            <person name="Woyke T."/>
        </authorList>
    </citation>
    <scope>NUCLEOTIDE SEQUENCE</scope>
    <source>
        <strain evidence="2">GVMAG-M-3300023174-207</strain>
    </source>
</reference>
<dbReference type="EMBL" id="MN739629">
    <property type="protein sequence ID" value="QHT16989.1"/>
    <property type="molecule type" value="Genomic_DNA"/>
</dbReference>
<feature type="transmembrane region" description="Helical" evidence="1">
    <location>
        <begin position="61"/>
        <end position="80"/>
    </location>
</feature>
<organism evidence="2">
    <name type="scientific">viral metagenome</name>
    <dbReference type="NCBI Taxonomy" id="1070528"/>
    <lineage>
        <taxon>unclassified sequences</taxon>
        <taxon>metagenomes</taxon>
        <taxon>organismal metagenomes</taxon>
    </lineage>
</organism>
<feature type="transmembrane region" description="Helical" evidence="1">
    <location>
        <begin position="34"/>
        <end position="55"/>
    </location>
</feature>
<accession>A0A6C0DMA2</accession>
<keyword evidence="1" id="KW-0812">Transmembrane</keyword>
<feature type="transmembrane region" description="Helical" evidence="1">
    <location>
        <begin position="6"/>
        <end position="27"/>
    </location>
</feature>
<sequence length="95" mass="10887">MNIEDIPIIATTIAVISRFIFMWLLYVNKSTNTYSLTFCILSIVSSSLWLNYSIFINNFSLVYRSATEIGLLGISMMYIIRNKIKNKNPVLPLNS</sequence>
<keyword evidence="1" id="KW-0472">Membrane</keyword>
<keyword evidence="1" id="KW-1133">Transmembrane helix</keyword>
<protein>
    <submittedName>
        <fullName evidence="2">Uncharacterized protein</fullName>
    </submittedName>
</protein>
<name>A0A6C0DMA2_9ZZZZ</name>
<dbReference type="AlphaFoldDB" id="A0A6C0DMA2"/>
<evidence type="ECO:0000313" key="2">
    <source>
        <dbReference type="EMBL" id="QHT16989.1"/>
    </source>
</evidence>